<accession>A0A8T8LNQ0</accession>
<feature type="compositionally biased region" description="Basic and acidic residues" evidence="1">
    <location>
        <begin position="10"/>
        <end position="82"/>
    </location>
</feature>
<dbReference type="GeneID" id="64826193"/>
<sequence length="121" mass="13549">MIDEPLPATERTDAEPKLTEYTDAEPKLTECDAADREGPPSYDGTDRDASDRGPREEPDRATDPPPDRPDGDAACERDREPDGEGDDSVDPDAREYRLERLRLWRTVVTLAVVVARLIRSL</sequence>
<dbReference type="EMBL" id="CP073695">
    <property type="protein sequence ID" value="QUO48081.1"/>
    <property type="molecule type" value="Genomic_DNA"/>
</dbReference>
<evidence type="ECO:0000256" key="1">
    <source>
        <dbReference type="SAM" id="MobiDB-lite"/>
    </source>
</evidence>
<gene>
    <name evidence="2" type="ORF">J7656_01595</name>
</gene>
<evidence type="ECO:0000313" key="3">
    <source>
        <dbReference type="Proteomes" id="UP000679341"/>
    </source>
</evidence>
<reference evidence="2 3" key="1">
    <citation type="submission" date="2021-03" db="EMBL/GenBank/DDBJ databases">
        <title>Halorubrum sodomense MBLA0099, Whole genome shotgun sequencing.</title>
        <authorList>
            <person name="Seo M.-J."/>
            <person name="Cho E.-S."/>
            <person name="Hwang C.Y."/>
        </authorList>
    </citation>
    <scope>NUCLEOTIDE SEQUENCE [LARGE SCALE GENOMIC DNA]</scope>
    <source>
        <strain evidence="2 3">MBLA0099</strain>
    </source>
</reference>
<proteinExistence type="predicted"/>
<protein>
    <submittedName>
        <fullName evidence="2">Uncharacterized protein</fullName>
    </submittedName>
</protein>
<name>A0A8T8LNQ0_9EURY</name>
<keyword evidence="3" id="KW-1185">Reference proteome</keyword>
<dbReference type="KEGG" id="hss:J7656_01595"/>
<dbReference type="Proteomes" id="UP000679341">
    <property type="component" value="Chromosome"/>
</dbReference>
<evidence type="ECO:0000313" key="2">
    <source>
        <dbReference type="EMBL" id="QUO48081.1"/>
    </source>
</evidence>
<organism evidence="2 3">
    <name type="scientific">Halorubrum ruber</name>
    <dbReference type="NCBI Taxonomy" id="2982524"/>
    <lineage>
        <taxon>Archaea</taxon>
        <taxon>Methanobacteriati</taxon>
        <taxon>Methanobacteriota</taxon>
        <taxon>Stenosarchaea group</taxon>
        <taxon>Halobacteria</taxon>
        <taxon>Halobacteriales</taxon>
        <taxon>Haloferacaceae</taxon>
        <taxon>Halorubrum</taxon>
    </lineage>
</organism>
<feature type="region of interest" description="Disordered" evidence="1">
    <location>
        <begin position="1"/>
        <end position="93"/>
    </location>
</feature>
<dbReference type="RefSeq" id="WP_017343567.1">
    <property type="nucleotide sequence ID" value="NZ_CP073695.1"/>
</dbReference>
<dbReference type="AlphaFoldDB" id="A0A8T8LNQ0"/>